<proteinExistence type="predicted"/>
<comment type="caution">
    <text evidence="2">The sequence shown here is derived from an EMBL/GenBank/DDBJ whole genome shotgun (WGS) entry which is preliminary data.</text>
</comment>
<dbReference type="Proteomes" id="UP001611494">
    <property type="component" value="Unassembled WGS sequence"/>
</dbReference>
<dbReference type="RefSeq" id="WP_397061894.1">
    <property type="nucleotide sequence ID" value="NZ_JBIRYL010000001.1"/>
</dbReference>
<name>A0ABW7VX33_9NOCA</name>
<feature type="transmembrane region" description="Helical" evidence="1">
    <location>
        <begin position="12"/>
        <end position="35"/>
    </location>
</feature>
<evidence type="ECO:0000313" key="2">
    <source>
        <dbReference type="EMBL" id="MFI2230525.1"/>
    </source>
</evidence>
<dbReference type="EMBL" id="JBIRYL010000001">
    <property type="protein sequence ID" value="MFI2230525.1"/>
    <property type="molecule type" value="Genomic_DNA"/>
</dbReference>
<keyword evidence="3" id="KW-1185">Reference proteome</keyword>
<keyword evidence="1" id="KW-1133">Transmembrane helix</keyword>
<gene>
    <name evidence="2" type="ORF">ACH49Z_11810</name>
</gene>
<keyword evidence="1" id="KW-0812">Transmembrane</keyword>
<sequence length="101" mass="10648">MTKHLAGTVKSTVIAGTLSGLVCGMAALVVFAWWWKVGPHSVSCYYAGYEPGDDTAFAGVAAKMWPARWVWIGVVAAPTLAGVLLGVLATRLGLRVGWISE</sequence>
<evidence type="ECO:0000256" key="1">
    <source>
        <dbReference type="SAM" id="Phobius"/>
    </source>
</evidence>
<feature type="transmembrane region" description="Helical" evidence="1">
    <location>
        <begin position="69"/>
        <end position="89"/>
    </location>
</feature>
<protein>
    <submittedName>
        <fullName evidence="2">Uncharacterized protein</fullName>
    </submittedName>
</protein>
<keyword evidence="1" id="KW-0472">Membrane</keyword>
<accession>A0ABW7VX33</accession>
<reference evidence="2 3" key="1">
    <citation type="submission" date="2024-10" db="EMBL/GenBank/DDBJ databases">
        <title>The Natural Products Discovery Center: Release of the First 8490 Sequenced Strains for Exploring Actinobacteria Biosynthetic Diversity.</title>
        <authorList>
            <person name="Kalkreuter E."/>
            <person name="Kautsar S.A."/>
            <person name="Yang D."/>
            <person name="Bader C.D."/>
            <person name="Teijaro C.N."/>
            <person name="Fluegel L."/>
            <person name="Davis C.M."/>
            <person name="Simpson J.R."/>
            <person name="Lauterbach L."/>
            <person name="Steele A.D."/>
            <person name="Gui C."/>
            <person name="Meng S."/>
            <person name="Li G."/>
            <person name="Viehrig K."/>
            <person name="Ye F."/>
            <person name="Su P."/>
            <person name="Kiefer A.F."/>
            <person name="Nichols A."/>
            <person name="Cepeda A.J."/>
            <person name="Yan W."/>
            <person name="Fan B."/>
            <person name="Jiang Y."/>
            <person name="Adhikari A."/>
            <person name="Zheng C.-J."/>
            <person name="Schuster L."/>
            <person name="Cowan T.M."/>
            <person name="Smanski M.J."/>
            <person name="Chevrette M.G."/>
            <person name="De Carvalho L.P.S."/>
            <person name="Shen B."/>
        </authorList>
    </citation>
    <scope>NUCLEOTIDE SEQUENCE [LARGE SCALE GENOMIC DNA]</scope>
    <source>
        <strain evidence="2 3">NPDC019377</strain>
    </source>
</reference>
<organism evidence="2 3">
    <name type="scientific">Nocardia testacea</name>
    <dbReference type="NCBI Taxonomy" id="248551"/>
    <lineage>
        <taxon>Bacteria</taxon>
        <taxon>Bacillati</taxon>
        <taxon>Actinomycetota</taxon>
        <taxon>Actinomycetes</taxon>
        <taxon>Mycobacteriales</taxon>
        <taxon>Nocardiaceae</taxon>
        <taxon>Nocardia</taxon>
    </lineage>
</organism>
<evidence type="ECO:0000313" key="3">
    <source>
        <dbReference type="Proteomes" id="UP001611494"/>
    </source>
</evidence>